<feature type="compositionally biased region" description="Polar residues" evidence="1">
    <location>
        <begin position="129"/>
        <end position="144"/>
    </location>
</feature>
<keyword evidence="3" id="KW-1185">Reference proteome</keyword>
<organism evidence="2 3">
    <name type="scientific">Streptomyces gottesmaniae</name>
    <dbReference type="NCBI Taxonomy" id="3075518"/>
    <lineage>
        <taxon>Bacteria</taxon>
        <taxon>Bacillati</taxon>
        <taxon>Actinomycetota</taxon>
        <taxon>Actinomycetes</taxon>
        <taxon>Kitasatosporales</taxon>
        <taxon>Streptomycetaceae</taxon>
        <taxon>Streptomyces</taxon>
    </lineage>
</organism>
<dbReference type="RefSeq" id="WP_033531884.1">
    <property type="nucleotide sequence ID" value="NZ_JAVRFJ010000026.1"/>
</dbReference>
<evidence type="ECO:0000313" key="2">
    <source>
        <dbReference type="EMBL" id="MDT0571158.1"/>
    </source>
</evidence>
<protein>
    <submittedName>
        <fullName evidence="2">Uncharacterized protein</fullName>
    </submittedName>
</protein>
<evidence type="ECO:0000256" key="1">
    <source>
        <dbReference type="SAM" id="MobiDB-lite"/>
    </source>
</evidence>
<gene>
    <name evidence="2" type="ORF">RM704_27475</name>
</gene>
<accession>A0ABU2Z4T6</accession>
<dbReference type="Proteomes" id="UP001180737">
    <property type="component" value="Unassembled WGS sequence"/>
</dbReference>
<feature type="region of interest" description="Disordered" evidence="1">
    <location>
        <begin position="123"/>
        <end position="144"/>
    </location>
</feature>
<reference evidence="2" key="1">
    <citation type="submission" date="2024-05" db="EMBL/GenBank/DDBJ databases">
        <title>30 novel species of actinomycetes from the DSMZ collection.</title>
        <authorList>
            <person name="Nouioui I."/>
        </authorList>
    </citation>
    <scope>NUCLEOTIDE SEQUENCE</scope>
    <source>
        <strain evidence="2">DSM 3412</strain>
    </source>
</reference>
<name>A0ABU2Z4T6_9ACTN</name>
<evidence type="ECO:0000313" key="3">
    <source>
        <dbReference type="Proteomes" id="UP001180737"/>
    </source>
</evidence>
<sequence>MTDTGKPTRRLRQLNELTDLYDFLDEVRLRPGMWVRGRSLLHLESILIGYTAALGVHGIDEDCDLQPGSLGPFAQWLWRRLGMTYPSSLGWAVEIERRAEQTHASAMEMFFELLDEFRAAGHDAHQMKPDSQASTEAEQPQQSD</sequence>
<comment type="caution">
    <text evidence="2">The sequence shown here is derived from an EMBL/GenBank/DDBJ whole genome shotgun (WGS) entry which is preliminary data.</text>
</comment>
<proteinExistence type="predicted"/>
<dbReference type="EMBL" id="JAVRFJ010000026">
    <property type="protein sequence ID" value="MDT0571158.1"/>
    <property type="molecule type" value="Genomic_DNA"/>
</dbReference>